<comment type="similarity">
    <text evidence="7">Belongs to the MraZ family.</text>
</comment>
<evidence type="ECO:0000256" key="4">
    <source>
        <dbReference type="ARBA" id="ARBA00023015"/>
    </source>
</evidence>
<dbReference type="HAMAP" id="MF_01008">
    <property type="entry name" value="MraZ"/>
    <property type="match status" value="1"/>
</dbReference>
<dbReference type="EMBL" id="BAABGJ010000076">
    <property type="protein sequence ID" value="GAA4352493.1"/>
    <property type="molecule type" value="Genomic_DNA"/>
</dbReference>
<name>A0ABP8I735_9BURK</name>
<feature type="domain" description="SpoVT-AbrB" evidence="8">
    <location>
        <begin position="28"/>
        <end position="74"/>
    </location>
</feature>
<dbReference type="InterPro" id="IPR038619">
    <property type="entry name" value="MraZ_sf"/>
</dbReference>
<keyword evidence="5 7" id="KW-0238">DNA-binding</keyword>
<feature type="domain" description="SpoVT-AbrB" evidence="8">
    <location>
        <begin position="100"/>
        <end position="143"/>
    </location>
</feature>
<evidence type="ECO:0000256" key="6">
    <source>
        <dbReference type="ARBA" id="ARBA00023163"/>
    </source>
</evidence>
<dbReference type="PROSITE" id="PS51740">
    <property type="entry name" value="SPOVT_ABRB"/>
    <property type="match status" value="2"/>
</dbReference>
<keyword evidence="10" id="KW-1185">Reference proteome</keyword>
<keyword evidence="4 7" id="KW-0805">Transcription regulation</keyword>
<dbReference type="CDD" id="cd16321">
    <property type="entry name" value="MraZ_C"/>
    <property type="match status" value="1"/>
</dbReference>
<dbReference type="InterPro" id="IPR003444">
    <property type="entry name" value="MraZ"/>
</dbReference>
<comment type="subcellular location">
    <subcellularLocation>
        <location evidence="7">Cytoplasm</location>
        <location evidence="7">Nucleoid</location>
    </subcellularLocation>
</comment>
<dbReference type="SUPFAM" id="SSF89447">
    <property type="entry name" value="AbrB/MazE/MraZ-like"/>
    <property type="match status" value="1"/>
</dbReference>
<evidence type="ECO:0000259" key="8">
    <source>
        <dbReference type="PROSITE" id="PS51740"/>
    </source>
</evidence>
<dbReference type="Pfam" id="PF02381">
    <property type="entry name" value="MraZ"/>
    <property type="match status" value="2"/>
</dbReference>
<dbReference type="PANTHER" id="PTHR34701">
    <property type="entry name" value="TRANSCRIPTIONAL REGULATOR MRAZ"/>
    <property type="match status" value="1"/>
</dbReference>
<dbReference type="Gene3D" id="3.40.1550.20">
    <property type="entry name" value="Transcriptional regulator MraZ domain"/>
    <property type="match status" value="1"/>
</dbReference>
<evidence type="ECO:0000256" key="2">
    <source>
        <dbReference type="ARBA" id="ARBA00022490"/>
    </source>
</evidence>
<dbReference type="PANTHER" id="PTHR34701:SF1">
    <property type="entry name" value="TRANSCRIPTIONAL REGULATOR MRAZ"/>
    <property type="match status" value="1"/>
</dbReference>
<sequence>MGKSVRSCLAEARGASRHRGFVVVFQGASSLSLDAKGRLSVPTRHRDVLSATAGGQLTITKHPHGCLMVFPRPEWEKFRERIAQLPMSAQWWKRVFLGNAMDVDMDGTGRVLVSPELRAAAGITRDALLLGMGNHFELWDKATYDAKEAEATQGDMPDVFQDFSF</sequence>
<dbReference type="NCBIfam" id="TIGR00242">
    <property type="entry name" value="division/cell wall cluster transcriptional repressor MraZ"/>
    <property type="match status" value="1"/>
</dbReference>
<organism evidence="9 10">
    <name type="scientific">Variovorax defluvii</name>
    <dbReference type="NCBI Taxonomy" id="913761"/>
    <lineage>
        <taxon>Bacteria</taxon>
        <taxon>Pseudomonadati</taxon>
        <taxon>Pseudomonadota</taxon>
        <taxon>Betaproteobacteria</taxon>
        <taxon>Burkholderiales</taxon>
        <taxon>Comamonadaceae</taxon>
        <taxon>Variovorax</taxon>
    </lineage>
</organism>
<dbReference type="InterPro" id="IPR037914">
    <property type="entry name" value="SpoVT-AbrB_sf"/>
</dbReference>
<dbReference type="InterPro" id="IPR035642">
    <property type="entry name" value="MraZ_N"/>
</dbReference>
<evidence type="ECO:0000313" key="9">
    <source>
        <dbReference type="EMBL" id="GAA4352493.1"/>
    </source>
</evidence>
<keyword evidence="3" id="KW-0677">Repeat</keyword>
<evidence type="ECO:0000256" key="7">
    <source>
        <dbReference type="HAMAP-Rule" id="MF_01008"/>
    </source>
</evidence>
<evidence type="ECO:0000313" key="10">
    <source>
        <dbReference type="Proteomes" id="UP001500975"/>
    </source>
</evidence>
<comment type="subunit">
    <text evidence="7">Forms oligomers.</text>
</comment>
<comment type="caution">
    <text evidence="9">The sequence shown here is derived from an EMBL/GenBank/DDBJ whole genome shotgun (WGS) entry which is preliminary data.</text>
</comment>
<dbReference type="Proteomes" id="UP001500975">
    <property type="component" value="Unassembled WGS sequence"/>
</dbReference>
<evidence type="ECO:0000256" key="3">
    <source>
        <dbReference type="ARBA" id="ARBA00022737"/>
    </source>
</evidence>
<evidence type="ECO:0000256" key="1">
    <source>
        <dbReference type="ARBA" id="ARBA00013860"/>
    </source>
</evidence>
<dbReference type="InterPro" id="IPR007159">
    <property type="entry name" value="SpoVT-AbrB_dom"/>
</dbReference>
<protein>
    <recommendedName>
        <fullName evidence="1 7">Transcriptional regulator MraZ</fullName>
    </recommendedName>
</protein>
<evidence type="ECO:0000256" key="5">
    <source>
        <dbReference type="ARBA" id="ARBA00023125"/>
    </source>
</evidence>
<accession>A0ABP8I735</accession>
<dbReference type="InterPro" id="IPR035644">
    <property type="entry name" value="MraZ_C"/>
</dbReference>
<proteinExistence type="inferred from homology"/>
<dbReference type="InterPro" id="IPR020603">
    <property type="entry name" value="MraZ_dom"/>
</dbReference>
<reference evidence="10" key="1">
    <citation type="journal article" date="2019" name="Int. J. Syst. Evol. Microbiol.">
        <title>The Global Catalogue of Microorganisms (GCM) 10K type strain sequencing project: providing services to taxonomists for standard genome sequencing and annotation.</title>
        <authorList>
            <consortium name="The Broad Institute Genomics Platform"/>
            <consortium name="The Broad Institute Genome Sequencing Center for Infectious Disease"/>
            <person name="Wu L."/>
            <person name="Ma J."/>
        </authorList>
    </citation>
    <scope>NUCLEOTIDE SEQUENCE [LARGE SCALE GENOMIC DNA]</scope>
    <source>
        <strain evidence="10">JCM 17804</strain>
    </source>
</reference>
<keyword evidence="2 7" id="KW-0963">Cytoplasm</keyword>
<dbReference type="CDD" id="cd16320">
    <property type="entry name" value="MraZ_N"/>
    <property type="match status" value="1"/>
</dbReference>
<keyword evidence="6 7" id="KW-0804">Transcription</keyword>
<gene>
    <name evidence="7 9" type="primary">mraZ</name>
    <name evidence="9" type="ORF">GCM10023165_41760</name>
</gene>